<evidence type="ECO:0000313" key="4">
    <source>
        <dbReference type="Proteomes" id="UP000007264"/>
    </source>
</evidence>
<feature type="compositionally biased region" description="Low complexity" evidence="1">
    <location>
        <begin position="66"/>
        <end position="75"/>
    </location>
</feature>
<dbReference type="RefSeq" id="XP_005642639.1">
    <property type="nucleotide sequence ID" value="XM_005642582.1"/>
</dbReference>
<dbReference type="Proteomes" id="UP000007264">
    <property type="component" value="Unassembled WGS sequence"/>
</dbReference>
<evidence type="ECO:0000313" key="3">
    <source>
        <dbReference type="EMBL" id="EIE18095.1"/>
    </source>
</evidence>
<dbReference type="AlphaFoldDB" id="I0YI76"/>
<sequence>MWHCTSLFLVLTLAAASAHDLAATALSANEELLQQQARLQSLKSSGTSVQRQLLAEETTQDAQLPARSAGGSAQRRGARLRLQRRRKAAREAANAVSSERRAEDAPGSPEIELHREAAPQKLRPSNGADEEAQEPGELNLLSVSDGEATEEDLARAALQGSEPSQPAADKNPRDTAGSGEAPPTAAGETRTDVPPRPPLVLGFGSDADARDSAEAATSPRNSGEPAADAAPRDADAVKAAEGVHRAAEDPSTRGGKREAAEPLPHDGGLQDLGEGDKDLGSEEQTFLPLAPPEDDLYDSSKSEVLAERKRAAGSWQRGSQQPPRKAGESTGSSEQKSGMPDGADAVLERSKRSSEREPAQTGGDLGRPLMQGADGARAKDSGSSRGREQEGEPALNTDSNRPASWADSEARTDAEFSTLQGTLRDALKQLQSDGAEDGVWVISPDEELRDAAEKGDSRSTPPKRGDGERNAEGRPSGGKDDPDSGAEKSIASKDQPAGKAGANSRQNQSTEADAPREQGQKTEPGQDDGRAEKPASEPHAFSRMLDNLQITNILDIPCGDAQQVASKVNSFPTSRPEAIRYIGVDDAKEAISSAKNKHGNTPNFSFHQKDYVHVDLPKADLLVSRAALLRMPLLKLVDMLANFARSGTEYALLGSFKEPELGSSGGGDGTSEDGAAFYLSLRHEPFNLFEPLHMFPEPEGFGAGSGEEAGPEDGDAPARQMLLYYGEYLRQQNFEEMRERAELLLSKKTEGAGAASGQEQAGATWGGIS</sequence>
<organism evidence="3 4">
    <name type="scientific">Coccomyxa subellipsoidea (strain C-169)</name>
    <name type="common">Green microalga</name>
    <dbReference type="NCBI Taxonomy" id="574566"/>
    <lineage>
        <taxon>Eukaryota</taxon>
        <taxon>Viridiplantae</taxon>
        <taxon>Chlorophyta</taxon>
        <taxon>core chlorophytes</taxon>
        <taxon>Trebouxiophyceae</taxon>
        <taxon>Trebouxiophyceae incertae sedis</taxon>
        <taxon>Coccomyxaceae</taxon>
        <taxon>Coccomyxa</taxon>
        <taxon>Coccomyxa subellipsoidea</taxon>
    </lineage>
</organism>
<dbReference type="eggNOG" id="ENOG502S88X">
    <property type="taxonomic scope" value="Eukaryota"/>
</dbReference>
<feature type="compositionally biased region" description="Basic and acidic residues" evidence="1">
    <location>
        <begin position="376"/>
        <end position="390"/>
    </location>
</feature>
<name>I0YI76_COCSC</name>
<dbReference type="SUPFAM" id="SSF53335">
    <property type="entry name" value="S-adenosyl-L-methionine-dependent methyltransferases"/>
    <property type="match status" value="1"/>
</dbReference>
<feature type="region of interest" description="Disordered" evidence="1">
    <location>
        <begin position="748"/>
        <end position="769"/>
    </location>
</feature>
<feature type="compositionally biased region" description="Basic and acidic residues" evidence="1">
    <location>
        <begin position="346"/>
        <end position="358"/>
    </location>
</feature>
<keyword evidence="4" id="KW-1185">Reference proteome</keyword>
<accession>I0YI76</accession>
<keyword evidence="2" id="KW-0732">Signal</keyword>
<feature type="compositionally biased region" description="Low complexity" evidence="1">
    <location>
        <begin position="751"/>
        <end position="763"/>
    </location>
</feature>
<feature type="signal peptide" evidence="2">
    <location>
        <begin position="1"/>
        <end position="18"/>
    </location>
</feature>
<comment type="caution">
    <text evidence="3">The sequence shown here is derived from an EMBL/GenBank/DDBJ whole genome shotgun (WGS) entry which is preliminary data.</text>
</comment>
<reference evidence="3 4" key="1">
    <citation type="journal article" date="2012" name="Genome Biol.">
        <title>The genome of the polar eukaryotic microalga coccomyxa subellipsoidea reveals traits of cold adaptation.</title>
        <authorList>
            <person name="Blanc G."/>
            <person name="Agarkova I."/>
            <person name="Grimwood J."/>
            <person name="Kuo A."/>
            <person name="Brueggeman A."/>
            <person name="Dunigan D."/>
            <person name="Gurnon J."/>
            <person name="Ladunga I."/>
            <person name="Lindquist E."/>
            <person name="Lucas S."/>
            <person name="Pangilinan J."/>
            <person name="Proschold T."/>
            <person name="Salamov A."/>
            <person name="Schmutz J."/>
            <person name="Weeks D."/>
            <person name="Yamada T."/>
            <person name="Claverie J.M."/>
            <person name="Grigoriev I."/>
            <person name="Van Etten J."/>
            <person name="Lomsadze A."/>
            <person name="Borodovsky M."/>
        </authorList>
    </citation>
    <scope>NUCLEOTIDE SEQUENCE [LARGE SCALE GENOMIC DNA]</scope>
    <source>
        <strain evidence="3 4">C-169</strain>
    </source>
</reference>
<feature type="compositionally biased region" description="Basic and acidic residues" evidence="1">
    <location>
        <begin position="298"/>
        <end position="310"/>
    </location>
</feature>
<evidence type="ECO:0000256" key="1">
    <source>
        <dbReference type="SAM" id="MobiDB-lite"/>
    </source>
</evidence>
<feature type="compositionally biased region" description="Basic and acidic residues" evidence="1">
    <location>
        <begin position="527"/>
        <end position="536"/>
    </location>
</feature>
<feature type="region of interest" description="Disordered" evidence="1">
    <location>
        <begin position="57"/>
        <end position="537"/>
    </location>
</feature>
<feature type="chain" id="PRO_5003637006" description="Methyltransferase domain-containing protein" evidence="2">
    <location>
        <begin position="19"/>
        <end position="769"/>
    </location>
</feature>
<dbReference type="Gene3D" id="3.40.50.150">
    <property type="entry name" value="Vaccinia Virus protein VP39"/>
    <property type="match status" value="1"/>
</dbReference>
<dbReference type="OrthoDB" id="9991036at2759"/>
<dbReference type="KEGG" id="csl:COCSUDRAFT_49408"/>
<dbReference type="GeneID" id="17036051"/>
<evidence type="ECO:0000256" key="2">
    <source>
        <dbReference type="SAM" id="SignalP"/>
    </source>
</evidence>
<feature type="compositionally biased region" description="Basic and acidic residues" evidence="1">
    <location>
        <begin position="230"/>
        <end position="264"/>
    </location>
</feature>
<feature type="compositionally biased region" description="Basic and acidic residues" evidence="1">
    <location>
        <begin position="449"/>
        <end position="486"/>
    </location>
</feature>
<feature type="compositionally biased region" description="Basic residues" evidence="1">
    <location>
        <begin position="76"/>
        <end position="88"/>
    </location>
</feature>
<protein>
    <recommendedName>
        <fullName evidence="5">Methyltransferase domain-containing protein</fullName>
    </recommendedName>
</protein>
<proteinExistence type="predicted"/>
<evidence type="ECO:0008006" key="5">
    <source>
        <dbReference type="Google" id="ProtNLM"/>
    </source>
</evidence>
<dbReference type="EMBL" id="AGSI01000027">
    <property type="protein sequence ID" value="EIE18095.1"/>
    <property type="molecule type" value="Genomic_DNA"/>
</dbReference>
<dbReference type="InterPro" id="IPR029063">
    <property type="entry name" value="SAM-dependent_MTases_sf"/>
</dbReference>
<gene>
    <name evidence="3" type="ORF">COCSUDRAFT_49408</name>
</gene>